<dbReference type="GO" id="GO:0031297">
    <property type="term" value="P:replication fork processing"/>
    <property type="evidence" value="ECO:0007669"/>
    <property type="project" value="TreeGrafter"/>
</dbReference>
<proteinExistence type="predicted"/>
<organism evidence="5 6">
    <name type="scientific">Dictyocaulus viviparus</name>
    <name type="common">Bovine lungworm</name>
    <dbReference type="NCBI Taxonomy" id="29172"/>
    <lineage>
        <taxon>Eukaryota</taxon>
        <taxon>Metazoa</taxon>
        <taxon>Ecdysozoa</taxon>
        <taxon>Nematoda</taxon>
        <taxon>Chromadorea</taxon>
        <taxon>Rhabditida</taxon>
        <taxon>Rhabditina</taxon>
        <taxon>Rhabditomorpha</taxon>
        <taxon>Strongyloidea</taxon>
        <taxon>Metastrongylidae</taxon>
        <taxon>Dictyocaulus</taxon>
    </lineage>
</organism>
<dbReference type="InterPro" id="IPR002110">
    <property type="entry name" value="Ankyrin_rpt"/>
</dbReference>
<dbReference type="InterPro" id="IPR032675">
    <property type="entry name" value="LRR_dom_sf"/>
</dbReference>
<accession>A0A0D8XYT7</accession>
<dbReference type="AlphaFoldDB" id="A0A0D8XYT7"/>
<reference evidence="5 6" key="1">
    <citation type="submission" date="2013-11" db="EMBL/GenBank/DDBJ databases">
        <title>Draft genome of the bovine lungworm Dictyocaulus viviparus.</title>
        <authorList>
            <person name="Mitreva M."/>
        </authorList>
    </citation>
    <scope>NUCLEOTIDE SEQUENCE [LARGE SCALE GENOMIC DNA]</scope>
    <source>
        <strain evidence="5 6">HannoverDv2000</strain>
    </source>
</reference>
<dbReference type="PROSITE" id="PS50297">
    <property type="entry name" value="ANK_REP_REGION"/>
    <property type="match status" value="2"/>
</dbReference>
<feature type="repeat" description="ANK" evidence="4">
    <location>
        <begin position="234"/>
        <end position="266"/>
    </location>
</feature>
<keyword evidence="2" id="KW-0677">Repeat</keyword>
<dbReference type="Gene3D" id="3.80.10.10">
    <property type="entry name" value="Ribonuclease Inhibitor"/>
    <property type="match status" value="1"/>
</dbReference>
<name>A0A0D8XYT7_DICVI</name>
<comment type="subcellular location">
    <subcellularLocation>
        <location evidence="1">Nucleus</location>
    </subcellularLocation>
</comment>
<dbReference type="PANTHER" id="PTHR46358">
    <property type="entry name" value="TONSOKU-LIKE PROTEIN"/>
    <property type="match status" value="1"/>
</dbReference>
<evidence type="ECO:0000313" key="6">
    <source>
        <dbReference type="Proteomes" id="UP000053766"/>
    </source>
</evidence>
<dbReference type="EMBL" id="KN716304">
    <property type="protein sequence ID" value="KJH47521.1"/>
    <property type="molecule type" value="Genomic_DNA"/>
</dbReference>
<feature type="repeat" description="ANK" evidence="4">
    <location>
        <begin position="157"/>
        <end position="189"/>
    </location>
</feature>
<dbReference type="GO" id="GO:0000724">
    <property type="term" value="P:double-strand break repair via homologous recombination"/>
    <property type="evidence" value="ECO:0007669"/>
    <property type="project" value="TreeGrafter"/>
</dbReference>
<dbReference type="OrthoDB" id="4772757at2759"/>
<dbReference type="SUPFAM" id="SSF52047">
    <property type="entry name" value="RNI-like"/>
    <property type="match status" value="1"/>
</dbReference>
<protein>
    <submittedName>
        <fullName evidence="5">Leucine Rich repeat-containing domain protein</fullName>
    </submittedName>
</protein>
<keyword evidence="3" id="KW-0539">Nucleus</keyword>
<evidence type="ECO:0000256" key="3">
    <source>
        <dbReference type="ARBA" id="ARBA00023242"/>
    </source>
</evidence>
<dbReference type="PROSITE" id="PS50088">
    <property type="entry name" value="ANK_REPEAT"/>
    <property type="match status" value="2"/>
</dbReference>
<dbReference type="SUPFAM" id="SSF48403">
    <property type="entry name" value="Ankyrin repeat"/>
    <property type="match status" value="1"/>
</dbReference>
<evidence type="ECO:0000313" key="5">
    <source>
        <dbReference type="EMBL" id="KJH47521.1"/>
    </source>
</evidence>
<keyword evidence="6" id="KW-1185">Reference proteome</keyword>
<dbReference type="PANTHER" id="PTHR46358:SF1">
    <property type="entry name" value="TONSOKU-LIKE PROTEIN"/>
    <property type="match status" value="1"/>
</dbReference>
<dbReference type="Proteomes" id="UP000053766">
    <property type="component" value="Unassembled WGS sequence"/>
</dbReference>
<dbReference type="InterPro" id="IPR052311">
    <property type="entry name" value="MMS22L-TONSL_complex_comp"/>
</dbReference>
<dbReference type="Gene3D" id="1.25.40.20">
    <property type="entry name" value="Ankyrin repeat-containing domain"/>
    <property type="match status" value="1"/>
</dbReference>
<dbReference type="GO" id="GO:0043596">
    <property type="term" value="C:nuclear replication fork"/>
    <property type="evidence" value="ECO:0007669"/>
    <property type="project" value="TreeGrafter"/>
</dbReference>
<evidence type="ECO:0000256" key="4">
    <source>
        <dbReference type="PROSITE-ProRule" id="PRU00023"/>
    </source>
</evidence>
<sequence>MDLEAYEEALDWFKKVLDLELKVGRSEAKLCHTRVLIFEAKCRSKNVPKAIIENEFDSLISQIPAERTSLKLVLHEAMSLFLSERGDHETACVLLQRSKEFNVEDINESGDEESSDISDDLDSKSDRTILSDCMEMAHQRNSDIEIEKDRDKEKNAHGETRLHIAARSTNILMVEKLIAAGYDVNKRDYGGWTPISEAVSAGIRENVCALLKAGAYVDPVSKEALNDDEHSTGGGITPLMEACEKGFVDIARDLLKHGASVVKRNADESFPVRGFAPQQHKPQKALSHTNCIRQKRRKFEDNVDLNSYKRIISGLGAQSKKKEKQMLFCEERTLDLMHDDLTFEPPVENEIVLPSDCDEEQDFVVNNVNNENDFHQNHASSSSLSHSKAKENNAFSSFDDVVNSVATREWRGRKRGNQDFSESVSVQIKKRSHQARIDSDVGCSFDEKATLKPAPSSSEPHAVVTLKFENDYGEILKADKVVSFPRTATIAAVRERFISELAAYKSKPFDICLSDGREVDVDVPLLSLGESLIVVCPLIRSDVLKCVVNFDSTGVLDLSSISKYDQDLVEDVLKVVAEIDRSVIRLVLDGCNISPVALSTIAGIFPHVQEYSCKYVGVLDEHLTVLCPGSSSLSVSSLDLSHNELTSGLPLSTFLASCSNLKELRLCDLELTFCEEAVVACLCGLKNLQLLDISFSGLLRGQLVERLLSSCDNLVKLRIDGCDLSGIAFTSNWLPNLRELSMVGCQLTEFDSLIEWISMGCIQLVDLSATGITIDHLRTLVDARLICPPITIRLIRCPGVECDAQAFADMILHFIHQRSFPIRFCFSPSFSNTLQAITAFASNFLCT</sequence>
<dbReference type="STRING" id="29172.A0A0D8XYT7"/>
<dbReference type="InterPro" id="IPR036770">
    <property type="entry name" value="Ankyrin_rpt-contain_sf"/>
</dbReference>
<evidence type="ECO:0000256" key="2">
    <source>
        <dbReference type="ARBA" id="ARBA00022737"/>
    </source>
</evidence>
<evidence type="ECO:0000256" key="1">
    <source>
        <dbReference type="ARBA" id="ARBA00004123"/>
    </source>
</evidence>
<keyword evidence="4" id="KW-0040">ANK repeat</keyword>
<dbReference type="Pfam" id="PF12796">
    <property type="entry name" value="Ank_2"/>
    <property type="match status" value="1"/>
</dbReference>
<dbReference type="SMART" id="SM00248">
    <property type="entry name" value="ANK"/>
    <property type="match status" value="4"/>
</dbReference>
<gene>
    <name evidence="5" type="ORF">DICVIV_06408</name>
</gene>
<reference evidence="6" key="2">
    <citation type="journal article" date="2016" name="Sci. Rep.">
        <title>Dictyocaulus viviparus genome, variome and transcriptome elucidate lungworm biology and support future intervention.</title>
        <authorList>
            <person name="McNulty S.N."/>
            <person name="Strube C."/>
            <person name="Rosa B.A."/>
            <person name="Martin J.C."/>
            <person name="Tyagi R."/>
            <person name="Choi Y.J."/>
            <person name="Wang Q."/>
            <person name="Hallsworth Pepin K."/>
            <person name="Zhang X."/>
            <person name="Ozersky P."/>
            <person name="Wilson R.K."/>
            <person name="Sternberg P.W."/>
            <person name="Gasser R.B."/>
            <person name="Mitreva M."/>
        </authorList>
    </citation>
    <scope>NUCLEOTIDE SEQUENCE [LARGE SCALE GENOMIC DNA]</scope>
    <source>
        <strain evidence="6">HannoverDv2000</strain>
    </source>
</reference>